<comment type="caution">
    <text evidence="2">The sequence shown here is derived from an EMBL/GenBank/DDBJ whole genome shotgun (WGS) entry which is preliminary data.</text>
</comment>
<feature type="region of interest" description="Disordered" evidence="1">
    <location>
        <begin position="56"/>
        <end position="102"/>
    </location>
</feature>
<evidence type="ECO:0000256" key="1">
    <source>
        <dbReference type="SAM" id="MobiDB-lite"/>
    </source>
</evidence>
<sequence>MTSRHRGLDLRIESGTRRSRPHTPVTASRPSPRSPEWWGNFARERHGRDVTEHYQSGLARAEEEAAEPEQVEPETRSVAPHIPLPLTLDKPCSRPARPLDVP</sequence>
<feature type="region of interest" description="Disordered" evidence="1">
    <location>
        <begin position="1"/>
        <end position="39"/>
    </location>
</feature>
<evidence type="ECO:0000313" key="3">
    <source>
        <dbReference type="Proteomes" id="UP000317881"/>
    </source>
</evidence>
<organism evidence="2 3">
    <name type="scientific">Streptomyces spinoverrucosus</name>
    <dbReference type="NCBI Taxonomy" id="284043"/>
    <lineage>
        <taxon>Bacteria</taxon>
        <taxon>Bacillati</taxon>
        <taxon>Actinomycetota</taxon>
        <taxon>Actinomycetes</taxon>
        <taxon>Kitasatosporales</taxon>
        <taxon>Streptomycetaceae</taxon>
        <taxon>Streptomyces</taxon>
    </lineage>
</organism>
<protein>
    <submittedName>
        <fullName evidence="2">Uncharacterized protein</fullName>
    </submittedName>
</protein>
<dbReference type="AlphaFoldDB" id="A0A4Y3VHJ3"/>
<evidence type="ECO:0000313" key="2">
    <source>
        <dbReference type="EMBL" id="GEC06347.1"/>
    </source>
</evidence>
<proteinExistence type="predicted"/>
<dbReference type="EMBL" id="BJND01000026">
    <property type="protein sequence ID" value="GEC06347.1"/>
    <property type="molecule type" value="Genomic_DNA"/>
</dbReference>
<dbReference type="OrthoDB" id="4350229at2"/>
<gene>
    <name evidence="2" type="ORF">SSP24_40020</name>
</gene>
<dbReference type="Proteomes" id="UP000317881">
    <property type="component" value="Unassembled WGS sequence"/>
</dbReference>
<feature type="compositionally biased region" description="Basic and acidic residues" evidence="1">
    <location>
        <begin position="1"/>
        <end position="16"/>
    </location>
</feature>
<reference evidence="2 3" key="1">
    <citation type="submission" date="2019-06" db="EMBL/GenBank/DDBJ databases">
        <title>Whole genome shotgun sequence of Streptomyces spinoverrucosus NBRC 14228.</title>
        <authorList>
            <person name="Hosoyama A."/>
            <person name="Uohara A."/>
            <person name="Ohji S."/>
            <person name="Ichikawa N."/>
        </authorList>
    </citation>
    <scope>NUCLEOTIDE SEQUENCE [LARGE SCALE GENOMIC DNA]</scope>
    <source>
        <strain evidence="2 3">NBRC 14228</strain>
    </source>
</reference>
<accession>A0A4Y3VHJ3</accession>
<name>A0A4Y3VHJ3_9ACTN</name>
<keyword evidence="3" id="KW-1185">Reference proteome</keyword>